<organism evidence="1 2">
    <name type="scientific">Aquamicrobium soli</name>
    <dbReference type="NCBI Taxonomy" id="1811518"/>
    <lineage>
        <taxon>Bacteria</taxon>
        <taxon>Pseudomonadati</taxon>
        <taxon>Pseudomonadota</taxon>
        <taxon>Alphaproteobacteria</taxon>
        <taxon>Hyphomicrobiales</taxon>
        <taxon>Phyllobacteriaceae</taxon>
        <taxon>Aquamicrobium</taxon>
    </lineage>
</organism>
<reference evidence="2" key="1">
    <citation type="journal article" date="2019" name="Int. J. Syst. Evol. Microbiol.">
        <title>The Global Catalogue of Microorganisms (GCM) 10K type strain sequencing project: providing services to taxonomists for standard genome sequencing and annotation.</title>
        <authorList>
            <consortium name="The Broad Institute Genomics Platform"/>
            <consortium name="The Broad Institute Genome Sequencing Center for Infectious Disease"/>
            <person name="Wu L."/>
            <person name="Ma J."/>
        </authorList>
    </citation>
    <scope>NUCLEOTIDE SEQUENCE [LARGE SCALE GENOMIC DNA]</scope>
    <source>
        <strain evidence="2">KCTC 52165</strain>
    </source>
</reference>
<comment type="caution">
    <text evidence="1">The sequence shown here is derived from an EMBL/GenBank/DDBJ whole genome shotgun (WGS) entry which is preliminary data.</text>
</comment>
<dbReference type="Pfam" id="PF06169">
    <property type="entry name" value="DUF982"/>
    <property type="match status" value="1"/>
</dbReference>
<gene>
    <name evidence="1" type="ORF">ACFOHJ_04635</name>
</gene>
<evidence type="ECO:0000313" key="2">
    <source>
        <dbReference type="Proteomes" id="UP001595583"/>
    </source>
</evidence>
<dbReference type="Gene3D" id="6.10.250.730">
    <property type="match status" value="1"/>
</dbReference>
<dbReference type="EMBL" id="JBHRTK010000004">
    <property type="protein sequence ID" value="MFC3205489.1"/>
    <property type="molecule type" value="Genomic_DNA"/>
</dbReference>
<evidence type="ECO:0000313" key="1">
    <source>
        <dbReference type="EMBL" id="MFC3205489.1"/>
    </source>
</evidence>
<dbReference type="Proteomes" id="UP001595583">
    <property type="component" value="Unassembled WGS sequence"/>
</dbReference>
<name>A0ABV7K548_9HYPH</name>
<accession>A0ABV7K548</accession>
<sequence>MQFSVSVWVRDGEIGVSPISTVEEALAFIKEWPVDKRGPLYFVASNSLESAVSKSIAADEARARFMDFCDEAGVLAEGRIAL</sequence>
<keyword evidence="2" id="KW-1185">Reference proteome</keyword>
<proteinExistence type="predicted"/>
<dbReference type="InterPro" id="IPR010385">
    <property type="entry name" value="DUF982"/>
</dbReference>
<protein>
    <submittedName>
        <fullName evidence="1">DUF982 domain-containing protein</fullName>
    </submittedName>
</protein>